<feature type="transmembrane region" description="Helical" evidence="8">
    <location>
        <begin position="333"/>
        <end position="354"/>
    </location>
</feature>
<keyword evidence="8" id="KW-0812">Transmembrane</keyword>
<dbReference type="Gene3D" id="3.30.565.10">
    <property type="entry name" value="Histidine kinase-like ATPase, C-terminal domain"/>
    <property type="match status" value="1"/>
</dbReference>
<dbReference type="SUPFAM" id="SSF47384">
    <property type="entry name" value="Homodimeric domain of signal transducing histidine kinase"/>
    <property type="match status" value="1"/>
</dbReference>
<dbReference type="CDD" id="cd00082">
    <property type="entry name" value="HisKA"/>
    <property type="match status" value="1"/>
</dbReference>
<dbReference type="FunFam" id="3.30.565.10:FF:000006">
    <property type="entry name" value="Sensor histidine kinase WalK"/>
    <property type="match status" value="1"/>
</dbReference>
<organism evidence="10 11">
    <name type="scientific">Marivirga atlantica</name>
    <dbReference type="NCBI Taxonomy" id="1548457"/>
    <lineage>
        <taxon>Bacteria</taxon>
        <taxon>Pseudomonadati</taxon>
        <taxon>Bacteroidota</taxon>
        <taxon>Cytophagia</taxon>
        <taxon>Cytophagales</taxon>
        <taxon>Marivirgaceae</taxon>
        <taxon>Marivirga</taxon>
    </lineage>
</organism>
<keyword evidence="7" id="KW-0175">Coiled coil</keyword>
<dbReference type="InterPro" id="IPR036890">
    <property type="entry name" value="HATPase_C_sf"/>
</dbReference>
<evidence type="ECO:0000256" key="4">
    <source>
        <dbReference type="ARBA" id="ARBA00022679"/>
    </source>
</evidence>
<evidence type="ECO:0000256" key="1">
    <source>
        <dbReference type="ARBA" id="ARBA00000085"/>
    </source>
</evidence>
<dbReference type="PROSITE" id="PS50109">
    <property type="entry name" value="HIS_KIN"/>
    <property type="match status" value="1"/>
</dbReference>
<name>A0A937DID7_9BACT</name>
<keyword evidence="4" id="KW-0808">Transferase</keyword>
<dbReference type="Pfam" id="PF07695">
    <property type="entry name" value="7TMR-DISM_7TM"/>
    <property type="match status" value="1"/>
</dbReference>
<keyword evidence="6" id="KW-0902">Two-component regulatory system</keyword>
<dbReference type="PANTHER" id="PTHR43711:SF26">
    <property type="entry name" value="SENSOR HISTIDINE KINASE RCSC"/>
    <property type="match status" value="1"/>
</dbReference>
<dbReference type="PANTHER" id="PTHR43711">
    <property type="entry name" value="TWO-COMPONENT HISTIDINE KINASE"/>
    <property type="match status" value="1"/>
</dbReference>
<dbReference type="Pfam" id="PF02518">
    <property type="entry name" value="HATPase_c"/>
    <property type="match status" value="1"/>
</dbReference>
<sequence length="658" mass="74777">MKIAFALLLCVYTNTSMGQNILDLTEENTSELQFLEADWQFYFGEFLSAQQMDTVSNPQYVGIPSTWDEYDGDLPRLGFATYYLKVIVPKESKNLGMDARITGLNYKLYVNGELKGELGKVGKSKDSSIPKYQNIIYELPETDTLKIVYHVSNFHYRKGGMWRAPIMSSMKTLRAKKEKKLILDFFLMGAILFMGVYHLALNLFKYKDKLARNFAIVCFLTVIRSASVGEFALVEYAGWSWFVVTRIEIISFFLLLGFTARFVYYLFPDVIPKIINTVAFTFGVVASVFTFFAPLYYTSYIVPFAQILTVLTGAAILFYITKNAIKGGTQLRVALAGFTILFAATVFEILMHQAELRGDVIFATGIFLYLFSHVVIMAYRTNLNYEKTEELSLALQQLNTELEKKVKERTIQLDEQNEALMKANDNLKNINQEKDGILHVVAHDLKSPLNTSIGLSNVIQKSGEVKSEDNLKYLGMIEHVGKQGLKFINDLLVLYQFEDAYKPQPAEIKLKPFAEDLEDKFKQIAKEKNIEFEIIHRFDEGASFYSDENMLQRIIDNLLSNAFKYSFSESKVTLKYELKSKGLFVVVADQGLGIPEKEHHKVFKKFQKISTKPTGKETSSGLGLSIVKQLVTILGGEISFTSEQKKGTTFKLNIPSQK</sequence>
<feature type="transmembrane region" description="Helical" evidence="8">
    <location>
        <begin position="181"/>
        <end position="201"/>
    </location>
</feature>
<evidence type="ECO:0000256" key="5">
    <source>
        <dbReference type="ARBA" id="ARBA00022777"/>
    </source>
</evidence>
<dbReference type="InterPro" id="IPR011623">
    <property type="entry name" value="7TMR_DISM_rcpt_extracell_dom1"/>
</dbReference>
<dbReference type="EC" id="2.7.13.3" evidence="2"/>
<feature type="transmembrane region" description="Helical" evidence="8">
    <location>
        <begin position="213"/>
        <end position="233"/>
    </location>
</feature>
<keyword evidence="8" id="KW-1133">Transmembrane helix</keyword>
<dbReference type="InterPro" id="IPR036097">
    <property type="entry name" value="HisK_dim/P_sf"/>
</dbReference>
<comment type="caution">
    <text evidence="10">The sequence shown here is derived from an EMBL/GenBank/DDBJ whole genome shotgun (WGS) entry which is preliminary data.</text>
</comment>
<dbReference type="RefSeq" id="WP_201923920.1">
    <property type="nucleotide sequence ID" value="NZ_JAERQG010000004.1"/>
</dbReference>
<evidence type="ECO:0000259" key="9">
    <source>
        <dbReference type="PROSITE" id="PS50109"/>
    </source>
</evidence>
<feature type="domain" description="Histidine kinase" evidence="9">
    <location>
        <begin position="440"/>
        <end position="658"/>
    </location>
</feature>
<dbReference type="SMART" id="SM00387">
    <property type="entry name" value="HATPase_c"/>
    <property type="match status" value="1"/>
</dbReference>
<feature type="coiled-coil region" evidence="7">
    <location>
        <begin position="385"/>
        <end position="433"/>
    </location>
</feature>
<reference evidence="10" key="1">
    <citation type="submission" date="2021-01" db="EMBL/GenBank/DDBJ databases">
        <title>Marivirga sp. nov., isolated from intertidal surface sediments.</title>
        <authorList>
            <person name="Zhang M."/>
        </authorList>
    </citation>
    <scope>NUCLEOTIDE SEQUENCE</scope>
    <source>
        <strain evidence="10">SM1354</strain>
    </source>
</reference>
<dbReference type="InterPro" id="IPR003661">
    <property type="entry name" value="HisK_dim/P_dom"/>
</dbReference>
<feature type="transmembrane region" description="Helical" evidence="8">
    <location>
        <begin position="360"/>
        <end position="379"/>
    </location>
</feature>
<dbReference type="SMART" id="SM00388">
    <property type="entry name" value="HisKA"/>
    <property type="match status" value="1"/>
</dbReference>
<dbReference type="PRINTS" id="PR00344">
    <property type="entry name" value="BCTRLSENSOR"/>
</dbReference>
<dbReference type="EMBL" id="JAERQG010000004">
    <property type="protein sequence ID" value="MBL0766893.1"/>
    <property type="molecule type" value="Genomic_DNA"/>
</dbReference>
<dbReference type="AlphaFoldDB" id="A0A937DID7"/>
<keyword evidence="3" id="KW-0597">Phosphoprotein</keyword>
<evidence type="ECO:0000256" key="6">
    <source>
        <dbReference type="ARBA" id="ARBA00023012"/>
    </source>
</evidence>
<feature type="transmembrane region" description="Helical" evidence="8">
    <location>
        <begin position="274"/>
        <end position="294"/>
    </location>
</feature>
<gene>
    <name evidence="10" type="ORF">JKP34_16615</name>
</gene>
<dbReference type="SUPFAM" id="SSF55874">
    <property type="entry name" value="ATPase domain of HSP90 chaperone/DNA topoisomerase II/histidine kinase"/>
    <property type="match status" value="1"/>
</dbReference>
<dbReference type="InterPro" id="IPR005467">
    <property type="entry name" value="His_kinase_dom"/>
</dbReference>
<keyword evidence="8" id="KW-0472">Membrane</keyword>
<keyword evidence="11" id="KW-1185">Reference proteome</keyword>
<evidence type="ECO:0000256" key="2">
    <source>
        <dbReference type="ARBA" id="ARBA00012438"/>
    </source>
</evidence>
<dbReference type="InterPro" id="IPR003594">
    <property type="entry name" value="HATPase_dom"/>
</dbReference>
<feature type="transmembrane region" description="Helical" evidence="8">
    <location>
        <begin position="300"/>
        <end position="321"/>
    </location>
</feature>
<dbReference type="GO" id="GO:0000155">
    <property type="term" value="F:phosphorelay sensor kinase activity"/>
    <property type="evidence" value="ECO:0007669"/>
    <property type="project" value="InterPro"/>
</dbReference>
<keyword evidence="5 10" id="KW-0418">Kinase</keyword>
<proteinExistence type="predicted"/>
<evidence type="ECO:0000256" key="3">
    <source>
        <dbReference type="ARBA" id="ARBA00022553"/>
    </source>
</evidence>
<protein>
    <recommendedName>
        <fullName evidence="2">histidine kinase</fullName>
        <ecNumber evidence="2">2.7.13.3</ecNumber>
    </recommendedName>
</protein>
<comment type="catalytic activity">
    <reaction evidence="1">
        <text>ATP + protein L-histidine = ADP + protein N-phospho-L-histidine.</text>
        <dbReference type="EC" id="2.7.13.3"/>
    </reaction>
</comment>
<evidence type="ECO:0000256" key="8">
    <source>
        <dbReference type="SAM" id="Phobius"/>
    </source>
</evidence>
<dbReference type="InterPro" id="IPR050736">
    <property type="entry name" value="Sensor_HK_Regulatory"/>
</dbReference>
<dbReference type="InterPro" id="IPR004358">
    <property type="entry name" value="Sig_transdc_His_kin-like_C"/>
</dbReference>
<evidence type="ECO:0000313" key="10">
    <source>
        <dbReference type="EMBL" id="MBL0766893.1"/>
    </source>
</evidence>
<feature type="transmembrane region" description="Helical" evidence="8">
    <location>
        <begin position="239"/>
        <end position="267"/>
    </location>
</feature>
<dbReference type="Gene3D" id="1.10.287.130">
    <property type="match status" value="1"/>
</dbReference>
<evidence type="ECO:0000313" key="11">
    <source>
        <dbReference type="Proteomes" id="UP000642920"/>
    </source>
</evidence>
<evidence type="ECO:0000256" key="7">
    <source>
        <dbReference type="SAM" id="Coils"/>
    </source>
</evidence>
<dbReference type="Proteomes" id="UP000642920">
    <property type="component" value="Unassembled WGS sequence"/>
</dbReference>
<accession>A0A937DID7</accession>